<evidence type="ECO:0000256" key="5">
    <source>
        <dbReference type="ARBA" id="ARBA00022692"/>
    </source>
</evidence>
<keyword evidence="9" id="KW-0406">Ion transport</keyword>
<evidence type="ECO:0000256" key="2">
    <source>
        <dbReference type="ARBA" id="ARBA00007049"/>
    </source>
</evidence>
<dbReference type="AlphaFoldDB" id="A0A1J6IMC9"/>
<dbReference type="PANTHER" id="PTHR31851">
    <property type="entry name" value="FE(2+)/MN(2+) TRANSPORTER PCL1"/>
    <property type="match status" value="1"/>
</dbReference>
<dbReference type="GO" id="GO:0005384">
    <property type="term" value="F:manganese ion transmembrane transporter activity"/>
    <property type="evidence" value="ECO:0007669"/>
    <property type="project" value="InterPro"/>
</dbReference>
<dbReference type="GO" id="GO:0005774">
    <property type="term" value="C:vacuolar membrane"/>
    <property type="evidence" value="ECO:0007669"/>
    <property type="project" value="UniProtKB-SubCell"/>
</dbReference>
<protein>
    <recommendedName>
        <fullName evidence="9">Vacuolar iron transporter</fullName>
    </recommendedName>
</protein>
<name>A0A1J6IMC9_NICAT</name>
<accession>A0A1J6IMC9</accession>
<dbReference type="Proteomes" id="UP000187609">
    <property type="component" value="Unassembled WGS sequence"/>
</dbReference>
<feature type="transmembrane region" description="Helical" evidence="9">
    <location>
        <begin position="235"/>
        <end position="257"/>
    </location>
</feature>
<evidence type="ECO:0000256" key="4">
    <source>
        <dbReference type="ARBA" id="ARBA00022554"/>
    </source>
</evidence>
<keyword evidence="12" id="KW-1185">Reference proteome</keyword>
<evidence type="ECO:0000256" key="8">
    <source>
        <dbReference type="ARBA" id="ARBA00044464"/>
    </source>
</evidence>
<feature type="compositionally biased region" description="Basic and acidic residues" evidence="10">
    <location>
        <begin position="11"/>
        <end position="25"/>
    </location>
</feature>
<dbReference type="Pfam" id="PF01988">
    <property type="entry name" value="VIT1"/>
    <property type="match status" value="1"/>
</dbReference>
<organism evidence="11 12">
    <name type="scientific">Nicotiana attenuata</name>
    <name type="common">Coyote tobacco</name>
    <dbReference type="NCBI Taxonomy" id="49451"/>
    <lineage>
        <taxon>Eukaryota</taxon>
        <taxon>Viridiplantae</taxon>
        <taxon>Streptophyta</taxon>
        <taxon>Embryophyta</taxon>
        <taxon>Tracheophyta</taxon>
        <taxon>Spermatophyta</taxon>
        <taxon>Magnoliopsida</taxon>
        <taxon>eudicotyledons</taxon>
        <taxon>Gunneridae</taxon>
        <taxon>Pentapetalae</taxon>
        <taxon>asterids</taxon>
        <taxon>lamiids</taxon>
        <taxon>Solanales</taxon>
        <taxon>Solanaceae</taxon>
        <taxon>Nicotianoideae</taxon>
        <taxon>Nicotianeae</taxon>
        <taxon>Nicotiana</taxon>
    </lineage>
</organism>
<evidence type="ECO:0000256" key="3">
    <source>
        <dbReference type="ARBA" id="ARBA00022496"/>
    </source>
</evidence>
<keyword evidence="9" id="KW-0813">Transport</keyword>
<dbReference type="STRING" id="49451.A0A1J6IMC9"/>
<keyword evidence="6 9" id="KW-1133">Transmembrane helix</keyword>
<comment type="similarity">
    <text evidence="2 9">Belongs to the CCC1 family.</text>
</comment>
<keyword evidence="7 9" id="KW-0472">Membrane</keyword>
<comment type="caution">
    <text evidence="9">Lacks conserved residue(s) required for the propagation of feature annotation.</text>
</comment>
<reference evidence="11" key="1">
    <citation type="submission" date="2016-11" db="EMBL/GenBank/DDBJ databases">
        <title>The genome of Nicotiana attenuata.</title>
        <authorList>
            <person name="Xu S."/>
            <person name="Brockmoeller T."/>
            <person name="Gaquerel E."/>
            <person name="Navarro A."/>
            <person name="Kuhl H."/>
            <person name="Gase K."/>
            <person name="Ling Z."/>
            <person name="Zhou W."/>
            <person name="Kreitzer C."/>
            <person name="Stanke M."/>
            <person name="Tang H."/>
            <person name="Lyons E."/>
            <person name="Pandey P."/>
            <person name="Pandey S.P."/>
            <person name="Timmermann B."/>
            <person name="Baldwin I.T."/>
        </authorList>
    </citation>
    <scope>NUCLEOTIDE SEQUENCE [LARGE SCALE GENOMIC DNA]</scope>
    <source>
        <strain evidence="11">UT</strain>
    </source>
</reference>
<evidence type="ECO:0000256" key="6">
    <source>
        <dbReference type="ARBA" id="ARBA00022989"/>
    </source>
</evidence>
<evidence type="ECO:0000313" key="12">
    <source>
        <dbReference type="Proteomes" id="UP000187609"/>
    </source>
</evidence>
<keyword evidence="4 9" id="KW-0926">Vacuole</keyword>
<comment type="subcellular location">
    <subcellularLocation>
        <location evidence="1 9">Vacuole membrane</location>
        <topology evidence="1 9">Multi-pass membrane protein</topology>
    </subcellularLocation>
</comment>
<dbReference type="OMA" id="EDRWSMI"/>
<dbReference type="EMBL" id="MJEQ01037184">
    <property type="protein sequence ID" value="OIT06301.1"/>
    <property type="molecule type" value="Genomic_DNA"/>
</dbReference>
<keyword evidence="3" id="KW-0408">Iron</keyword>
<proteinExistence type="inferred from homology"/>
<feature type="transmembrane region" description="Helical" evidence="9">
    <location>
        <begin position="263"/>
        <end position="283"/>
    </location>
</feature>
<evidence type="ECO:0000256" key="7">
    <source>
        <dbReference type="ARBA" id="ARBA00023136"/>
    </source>
</evidence>
<dbReference type="GO" id="GO:0030026">
    <property type="term" value="P:intracellular manganese ion homeostasis"/>
    <property type="evidence" value="ECO:0007669"/>
    <property type="project" value="InterPro"/>
</dbReference>
<keyword evidence="3" id="KW-0410">Iron transport</keyword>
<sequence>MDSPQSIESTCAKKEIHATEEEKTSKKLERAQWLRAAILGANDGLLSTTSLMLGVGAAKDQDQRSMVLSGVAGAFAGACSMAVGEFVSVSAQRDIAKSISDNCRLENELKGDDGGYKTKIQIACSSPTIAETKGGDATNINILATSRQGGKLLYESPVQIQHHIALTPARSPMIKVMEIDAKRTMREESKLENIRKLEPLPNPLKAAAASSLAFLFGAFVPMVPALVVSENRIRIAVMVIVASLALCLFGGIGAYLGGSSVKISAMRVLLGGWISMAITYGLLKPFDKDTYKE</sequence>
<feature type="region of interest" description="Disordered" evidence="10">
    <location>
        <begin position="1"/>
        <end position="25"/>
    </location>
</feature>
<comment type="caution">
    <text evidence="11">The sequence shown here is derived from an EMBL/GenBank/DDBJ whole genome shotgun (WGS) entry which is preliminary data.</text>
</comment>
<feature type="transmembrane region" description="Helical" evidence="9">
    <location>
        <begin position="206"/>
        <end position="228"/>
    </location>
</feature>
<keyword evidence="5 9" id="KW-0812">Transmembrane</keyword>
<gene>
    <name evidence="11" type="ORF">A4A49_09395</name>
</gene>
<dbReference type="InterPro" id="IPR008217">
    <property type="entry name" value="Ccc1_fam"/>
</dbReference>
<dbReference type="GO" id="GO:0140315">
    <property type="term" value="F:iron ion sequestering activity"/>
    <property type="evidence" value="ECO:0007669"/>
    <property type="project" value="UniProtKB-UniRule"/>
</dbReference>
<evidence type="ECO:0000256" key="10">
    <source>
        <dbReference type="SAM" id="MobiDB-lite"/>
    </source>
</evidence>
<evidence type="ECO:0000256" key="9">
    <source>
        <dbReference type="RuleBase" id="RU369115"/>
    </source>
</evidence>
<evidence type="ECO:0000256" key="1">
    <source>
        <dbReference type="ARBA" id="ARBA00004128"/>
    </source>
</evidence>
<comment type="catalytic activity">
    <reaction evidence="8">
        <text>Fe(2+)(in) = Fe(2+)(out)</text>
        <dbReference type="Rhea" id="RHEA:28486"/>
        <dbReference type="ChEBI" id="CHEBI:29033"/>
    </reaction>
    <physiologicalReaction direction="left-to-right" evidence="8">
        <dbReference type="Rhea" id="RHEA:28487"/>
    </physiologicalReaction>
</comment>
<evidence type="ECO:0000313" key="11">
    <source>
        <dbReference type="EMBL" id="OIT06301.1"/>
    </source>
</evidence>
<comment type="function">
    <text evidence="9">Vacuolar Fe(2+) uptake transporter.</text>
</comment>
<dbReference type="GO" id="GO:0005381">
    <property type="term" value="F:iron ion transmembrane transporter activity"/>
    <property type="evidence" value="ECO:0007669"/>
    <property type="project" value="UniProtKB-UniRule"/>
</dbReference>
<dbReference type="Gramene" id="OIT06301">
    <property type="protein sequence ID" value="OIT06301"/>
    <property type="gene ID" value="A4A49_09395"/>
</dbReference>